<feature type="chain" id="PRO_5046072559" evidence="1">
    <location>
        <begin position="19"/>
        <end position="243"/>
    </location>
</feature>
<comment type="caution">
    <text evidence="2">The sequence shown here is derived from an EMBL/GenBank/DDBJ whole genome shotgun (WGS) entry which is preliminary data.</text>
</comment>
<dbReference type="EMBL" id="JAHVHP010000002">
    <property type="protein sequence ID" value="MBY5952687.1"/>
    <property type="molecule type" value="Genomic_DNA"/>
</dbReference>
<gene>
    <name evidence="2" type="ORF">KUV23_16985</name>
</gene>
<dbReference type="RefSeq" id="WP_222584883.1">
    <property type="nucleotide sequence ID" value="NZ_JAHVHP010000002.1"/>
</dbReference>
<keyword evidence="3" id="KW-1185">Reference proteome</keyword>
<dbReference type="InterPro" id="IPR008993">
    <property type="entry name" value="TIMP-like_OB-fold"/>
</dbReference>
<sequence>MRFLLVLFFLGMSTRLFACECTFLPLDDAFRNSEFVGIGTVKKVHAQDRSAKTKKVDFEVSKIFKGKKIDHFFFDFNPNNICMQGDLKEGEEYLMYLDRRYGIYRINLCLGRHFPVRYDYVMKRELGILQVLSSTSLKLSDSFRINFYDNDFFTKIGRLIIPKSSNDFGIYLVKYYSKSLKEVDTISGFDPVADFLIQSAIIHSNWNFEPRYDEELAFPVSFLIVLDRGYSSDDFFFSVSRSG</sequence>
<proteinExistence type="predicted"/>
<dbReference type="SUPFAM" id="SSF50242">
    <property type="entry name" value="TIMP-like"/>
    <property type="match status" value="1"/>
</dbReference>
<reference evidence="2 3" key="1">
    <citation type="submission" date="2021-06" db="EMBL/GenBank/DDBJ databases">
        <title>44 bacteria genomes isolated from Dapeng, Shenzhen.</title>
        <authorList>
            <person name="Zheng W."/>
            <person name="Yu S."/>
            <person name="Huang Y."/>
        </authorList>
    </citation>
    <scope>NUCLEOTIDE SEQUENCE [LARGE SCALE GENOMIC DNA]</scope>
    <source>
        <strain evidence="2 3">DP5N14-6</strain>
    </source>
</reference>
<evidence type="ECO:0000313" key="3">
    <source>
        <dbReference type="Proteomes" id="UP000766609"/>
    </source>
</evidence>
<keyword evidence="1" id="KW-0732">Signal</keyword>
<name>A0ABS7N8N7_9BACT</name>
<dbReference type="Gene3D" id="2.40.50.120">
    <property type="match status" value="1"/>
</dbReference>
<feature type="signal peptide" evidence="1">
    <location>
        <begin position="1"/>
        <end position="18"/>
    </location>
</feature>
<accession>A0ABS7N8N7</accession>
<evidence type="ECO:0000313" key="2">
    <source>
        <dbReference type="EMBL" id="MBY5952687.1"/>
    </source>
</evidence>
<organism evidence="2 3">
    <name type="scientific">Algoriphagus marincola</name>
    <dbReference type="NCBI Taxonomy" id="264027"/>
    <lineage>
        <taxon>Bacteria</taxon>
        <taxon>Pseudomonadati</taxon>
        <taxon>Bacteroidota</taxon>
        <taxon>Cytophagia</taxon>
        <taxon>Cytophagales</taxon>
        <taxon>Cyclobacteriaceae</taxon>
        <taxon>Algoriphagus</taxon>
    </lineage>
</organism>
<dbReference type="Proteomes" id="UP000766609">
    <property type="component" value="Unassembled WGS sequence"/>
</dbReference>
<evidence type="ECO:0000256" key="1">
    <source>
        <dbReference type="SAM" id="SignalP"/>
    </source>
</evidence>
<protein>
    <submittedName>
        <fullName evidence="2">Uncharacterized protein</fullName>
    </submittedName>
</protein>